<evidence type="ECO:0000313" key="3">
    <source>
        <dbReference type="Proteomes" id="UP000027120"/>
    </source>
</evidence>
<proteinExistence type="predicted"/>
<accession>A0A067FIN2</accession>
<organism evidence="2 3">
    <name type="scientific">Citrus sinensis</name>
    <name type="common">Sweet orange</name>
    <name type="synonym">Citrus aurantium var. sinensis</name>
    <dbReference type="NCBI Taxonomy" id="2711"/>
    <lineage>
        <taxon>Eukaryota</taxon>
        <taxon>Viridiplantae</taxon>
        <taxon>Streptophyta</taxon>
        <taxon>Embryophyta</taxon>
        <taxon>Tracheophyta</taxon>
        <taxon>Spermatophyta</taxon>
        <taxon>Magnoliopsida</taxon>
        <taxon>eudicotyledons</taxon>
        <taxon>Gunneridae</taxon>
        <taxon>Pentapetalae</taxon>
        <taxon>rosids</taxon>
        <taxon>malvids</taxon>
        <taxon>Sapindales</taxon>
        <taxon>Rutaceae</taxon>
        <taxon>Aurantioideae</taxon>
        <taxon>Citrus</taxon>
    </lineage>
</organism>
<evidence type="ECO:0000313" key="2">
    <source>
        <dbReference type="EMBL" id="KDO63307.1"/>
    </source>
</evidence>
<keyword evidence="3" id="KW-1185">Reference proteome</keyword>
<gene>
    <name evidence="2" type="ORF">CISIN_1g034700mg</name>
</gene>
<keyword evidence="1" id="KW-0812">Transmembrane</keyword>
<dbReference type="AlphaFoldDB" id="A0A067FIN2"/>
<keyword evidence="1" id="KW-0472">Membrane</keyword>
<protein>
    <submittedName>
        <fullName evidence="2">Uncharacterized protein</fullName>
    </submittedName>
</protein>
<reference evidence="2 3" key="1">
    <citation type="submission" date="2014-04" db="EMBL/GenBank/DDBJ databases">
        <authorList>
            <consortium name="International Citrus Genome Consortium"/>
            <person name="Gmitter F."/>
            <person name="Chen C."/>
            <person name="Farmerie W."/>
            <person name="Harkins T."/>
            <person name="Desany B."/>
            <person name="Mohiuddin M."/>
            <person name="Kodira C."/>
            <person name="Borodovsky M."/>
            <person name="Lomsadze A."/>
            <person name="Burns P."/>
            <person name="Jenkins J."/>
            <person name="Prochnik S."/>
            <person name="Shu S."/>
            <person name="Chapman J."/>
            <person name="Pitluck S."/>
            <person name="Schmutz J."/>
            <person name="Rokhsar D."/>
        </authorList>
    </citation>
    <scope>NUCLEOTIDE SEQUENCE</scope>
</reference>
<evidence type="ECO:0000256" key="1">
    <source>
        <dbReference type="SAM" id="Phobius"/>
    </source>
</evidence>
<name>A0A067FIN2_CITSI</name>
<keyword evidence="1" id="KW-1133">Transmembrane helix</keyword>
<feature type="transmembrane region" description="Helical" evidence="1">
    <location>
        <begin position="65"/>
        <end position="85"/>
    </location>
</feature>
<dbReference type="EMBL" id="KK784914">
    <property type="protein sequence ID" value="KDO63307.1"/>
    <property type="molecule type" value="Genomic_DNA"/>
</dbReference>
<dbReference type="Proteomes" id="UP000027120">
    <property type="component" value="Unassembled WGS sequence"/>
</dbReference>
<sequence length="86" mass="10215">MLEFVLKLNSSALTSKSQYHENDFWWYQPKTICRSNIFIKYFIISHSFLHTKHTEDPKNSLAHPLLLTIWLIFTITYISAIVEILN</sequence>